<dbReference type="EMBL" id="MU251561">
    <property type="protein sequence ID" value="KAG9232197.1"/>
    <property type="molecule type" value="Genomic_DNA"/>
</dbReference>
<evidence type="ECO:0000313" key="1">
    <source>
        <dbReference type="EMBL" id="KAG9232197.1"/>
    </source>
</evidence>
<keyword evidence="2" id="KW-1185">Reference proteome</keyword>
<evidence type="ECO:0000313" key="2">
    <source>
        <dbReference type="Proteomes" id="UP000824998"/>
    </source>
</evidence>
<dbReference type="OrthoDB" id="5278722at2759"/>
<protein>
    <submittedName>
        <fullName evidence="1">Uncharacterized protein</fullName>
    </submittedName>
</protein>
<feature type="non-terminal residue" evidence="1">
    <location>
        <position position="1"/>
    </location>
</feature>
<comment type="caution">
    <text evidence="1">The sequence shown here is derived from an EMBL/GenBank/DDBJ whole genome shotgun (WGS) entry which is preliminary data.</text>
</comment>
<dbReference type="Proteomes" id="UP000824998">
    <property type="component" value="Unassembled WGS sequence"/>
</dbReference>
<gene>
    <name evidence="1" type="ORF">BJ875DRAFT_352444</name>
</gene>
<accession>A0A9P8C3K0</accession>
<reference evidence="1" key="1">
    <citation type="journal article" date="2021" name="IMA Fungus">
        <title>Genomic characterization of three marine fungi, including Emericellopsis atlantica sp. nov. with signatures of a generalist lifestyle and marine biomass degradation.</title>
        <authorList>
            <person name="Hagestad O.C."/>
            <person name="Hou L."/>
            <person name="Andersen J.H."/>
            <person name="Hansen E.H."/>
            <person name="Altermark B."/>
            <person name="Li C."/>
            <person name="Kuhnert E."/>
            <person name="Cox R.J."/>
            <person name="Crous P.W."/>
            <person name="Spatafora J.W."/>
            <person name="Lail K."/>
            <person name="Amirebrahimi M."/>
            <person name="Lipzen A."/>
            <person name="Pangilinan J."/>
            <person name="Andreopoulos W."/>
            <person name="Hayes R.D."/>
            <person name="Ng V."/>
            <person name="Grigoriev I.V."/>
            <person name="Jackson S.A."/>
            <person name="Sutton T.D.S."/>
            <person name="Dobson A.D.W."/>
            <person name="Rama T."/>
        </authorList>
    </citation>
    <scope>NUCLEOTIDE SEQUENCE</scope>
    <source>
        <strain evidence="1">TRa018bII</strain>
    </source>
</reference>
<name>A0A9P8C3K0_9HELO</name>
<proteinExistence type="predicted"/>
<organism evidence="1 2">
    <name type="scientific">Amylocarpus encephaloides</name>
    <dbReference type="NCBI Taxonomy" id="45428"/>
    <lineage>
        <taxon>Eukaryota</taxon>
        <taxon>Fungi</taxon>
        <taxon>Dikarya</taxon>
        <taxon>Ascomycota</taxon>
        <taxon>Pezizomycotina</taxon>
        <taxon>Leotiomycetes</taxon>
        <taxon>Helotiales</taxon>
        <taxon>Helotiales incertae sedis</taxon>
        <taxon>Amylocarpus</taxon>
    </lineage>
</organism>
<feature type="non-terminal residue" evidence="1">
    <location>
        <position position="101"/>
    </location>
</feature>
<dbReference type="AlphaFoldDB" id="A0A9P8C3K0"/>
<sequence>VVCQEVDFMTGYQLEDTGILDSIGLGNGFTLYEYVIEPCLREYNGGAHNAEEFDRLNGHLVCKLPEAHVFWDAFNIGSVAKAEIGKQVATMVLEEESLRRL</sequence>